<dbReference type="AlphaFoldDB" id="A0AA36FC75"/>
<accession>A0AA36FC75</accession>
<reference evidence="1" key="1">
    <citation type="submission" date="2023-08" db="EMBL/GenBank/DDBJ databases">
        <authorList>
            <person name="Alioto T."/>
            <person name="Alioto T."/>
            <person name="Gomez Garrido J."/>
        </authorList>
    </citation>
    <scope>NUCLEOTIDE SEQUENCE</scope>
</reference>
<evidence type="ECO:0000313" key="2">
    <source>
        <dbReference type="Proteomes" id="UP001162480"/>
    </source>
</evidence>
<protein>
    <submittedName>
        <fullName evidence="1">Uncharacterized protein</fullName>
    </submittedName>
</protein>
<keyword evidence="2" id="KW-1185">Reference proteome</keyword>
<organism evidence="1 2">
    <name type="scientific">Octopus vulgaris</name>
    <name type="common">Common octopus</name>
    <dbReference type="NCBI Taxonomy" id="6645"/>
    <lineage>
        <taxon>Eukaryota</taxon>
        <taxon>Metazoa</taxon>
        <taxon>Spiralia</taxon>
        <taxon>Lophotrochozoa</taxon>
        <taxon>Mollusca</taxon>
        <taxon>Cephalopoda</taxon>
        <taxon>Coleoidea</taxon>
        <taxon>Octopodiformes</taxon>
        <taxon>Octopoda</taxon>
        <taxon>Incirrata</taxon>
        <taxon>Octopodidae</taxon>
        <taxon>Octopus</taxon>
    </lineage>
</organism>
<dbReference type="Proteomes" id="UP001162480">
    <property type="component" value="Chromosome 10"/>
</dbReference>
<sequence length="281" mass="32434">MEDPVTRQLTEAEVYDITGIPAVSELPEMAGKVAESPKASISVNSLQCDATASSCTFEAPADPKVMNFNKQKSIRMLFSPAGVTPSGAKVPEYHMPTNNYLSGDWKSHNWRGPAYYVPSERRWIAYHNYRTLPDLIKRDSMDIQCEDEYVDFVRTRDTPSCFRYRNIGILPSIHPHLMLNGYKRELLYSQTANKFHMAPMPCRRYYVNYHDVLDEKLYRRHKDVSSIFKIGPCDVPNYGHIPNIVSGKTSFTEEIDRNNPMYENVFCTGTQYTHRIDRPYH</sequence>
<name>A0AA36FC75_OCTVU</name>
<dbReference type="EMBL" id="OX597823">
    <property type="protein sequence ID" value="CAI9729473.1"/>
    <property type="molecule type" value="Genomic_DNA"/>
</dbReference>
<gene>
    <name evidence="1" type="ORF">OCTVUL_1B016259</name>
</gene>
<evidence type="ECO:0000313" key="1">
    <source>
        <dbReference type="EMBL" id="CAI9729473.1"/>
    </source>
</evidence>
<proteinExistence type="predicted"/>